<organism evidence="2 3">
    <name type="scientific">Nesidiocoris tenuis</name>
    <dbReference type="NCBI Taxonomy" id="355587"/>
    <lineage>
        <taxon>Eukaryota</taxon>
        <taxon>Metazoa</taxon>
        <taxon>Ecdysozoa</taxon>
        <taxon>Arthropoda</taxon>
        <taxon>Hexapoda</taxon>
        <taxon>Insecta</taxon>
        <taxon>Pterygota</taxon>
        <taxon>Neoptera</taxon>
        <taxon>Paraneoptera</taxon>
        <taxon>Hemiptera</taxon>
        <taxon>Heteroptera</taxon>
        <taxon>Panheteroptera</taxon>
        <taxon>Cimicomorpha</taxon>
        <taxon>Miridae</taxon>
        <taxon>Dicyphina</taxon>
        <taxon>Nesidiocoris</taxon>
    </lineage>
</organism>
<evidence type="ECO:0000256" key="1">
    <source>
        <dbReference type="SAM" id="MobiDB-lite"/>
    </source>
</evidence>
<name>A0ABN7A9H6_9HEMI</name>
<evidence type="ECO:0000313" key="3">
    <source>
        <dbReference type="Proteomes" id="UP001307889"/>
    </source>
</evidence>
<feature type="region of interest" description="Disordered" evidence="1">
    <location>
        <begin position="77"/>
        <end position="117"/>
    </location>
</feature>
<proteinExistence type="predicted"/>
<feature type="compositionally biased region" description="Basic and acidic residues" evidence="1">
    <location>
        <begin position="85"/>
        <end position="96"/>
    </location>
</feature>
<reference evidence="2 3" key="1">
    <citation type="submission" date="2023-09" db="EMBL/GenBank/DDBJ databases">
        <title>Nesidiocoris tenuis whole genome shotgun sequence.</title>
        <authorList>
            <person name="Shibata T."/>
            <person name="Shimoda M."/>
            <person name="Kobayashi T."/>
            <person name="Uehara T."/>
        </authorList>
    </citation>
    <scope>NUCLEOTIDE SEQUENCE [LARGE SCALE GENOMIC DNA]</scope>
    <source>
        <strain evidence="2 3">Japan</strain>
    </source>
</reference>
<sequence length="117" mass="12432">MLRFGRHAVPHYRERPMFLYAQRATRDDVVGTLVVATRVVGTRVVRGGGTAFATGKRATEIFAAAGRGLIRDDLATEPPIAKVAEQPRGRGTEGRGRTAGGAGRGLRPTAALPADRP</sequence>
<accession>A0ABN7A9H6</accession>
<keyword evidence="3" id="KW-1185">Reference proteome</keyword>
<dbReference type="Proteomes" id="UP001307889">
    <property type="component" value="Chromosome 1"/>
</dbReference>
<gene>
    <name evidence="2" type="ORF">NTJ_01444</name>
</gene>
<dbReference type="EMBL" id="AP028909">
    <property type="protein sequence ID" value="BES88638.1"/>
    <property type="molecule type" value="Genomic_DNA"/>
</dbReference>
<protein>
    <submittedName>
        <fullName evidence="2">Uncharacterized protein</fullName>
    </submittedName>
</protein>
<evidence type="ECO:0000313" key="2">
    <source>
        <dbReference type="EMBL" id="BES88638.1"/>
    </source>
</evidence>